<gene>
    <name evidence="1" type="ORF">HMPREF0201_03707</name>
</gene>
<dbReference type="Proteomes" id="UP000014585">
    <property type="component" value="Unassembled WGS sequence"/>
</dbReference>
<dbReference type="EMBL" id="ATDT01000032">
    <property type="protein sequence ID" value="EPF15039.1"/>
    <property type="molecule type" value="Genomic_DNA"/>
</dbReference>
<name>S3JP75_9ENTR</name>
<dbReference type="AlphaFoldDB" id="S3JP75"/>
<protein>
    <submittedName>
        <fullName evidence="1">Uncharacterized protein</fullName>
    </submittedName>
</protein>
<proteinExistence type="predicted"/>
<sequence length="66" mass="7565">MPGFYPHYAAQGMQQLRAAVTVPWLRLTMKVIMGKRNQRPRGEIKFQAGGHSLLRVQKDEDSIRQA</sequence>
<accession>S3JP75</accession>
<comment type="caution">
    <text evidence="1">The sequence shown here is derived from an EMBL/GenBank/DDBJ whole genome shotgun (WGS) entry which is preliminary data.</text>
</comment>
<organism evidence="1 2">
    <name type="scientific">Cedecea davisae DSM 4568</name>
    <dbReference type="NCBI Taxonomy" id="566551"/>
    <lineage>
        <taxon>Bacteria</taxon>
        <taxon>Pseudomonadati</taxon>
        <taxon>Pseudomonadota</taxon>
        <taxon>Gammaproteobacteria</taxon>
        <taxon>Enterobacterales</taxon>
        <taxon>Enterobacteriaceae</taxon>
        <taxon>Cedecea</taxon>
    </lineage>
</organism>
<evidence type="ECO:0000313" key="1">
    <source>
        <dbReference type="EMBL" id="EPF15039.1"/>
    </source>
</evidence>
<dbReference type="HOGENOM" id="CLU_2823207_0_0_6"/>
<evidence type="ECO:0000313" key="2">
    <source>
        <dbReference type="Proteomes" id="UP000014585"/>
    </source>
</evidence>
<reference evidence="1 2" key="1">
    <citation type="submission" date="2013-04" db="EMBL/GenBank/DDBJ databases">
        <authorList>
            <person name="Weinstock G."/>
            <person name="Sodergren E."/>
            <person name="Lobos E.A."/>
            <person name="Fulton L."/>
            <person name="Fulton R."/>
            <person name="Courtney L."/>
            <person name="Fronick C."/>
            <person name="O'Laughlin M."/>
            <person name="Godfrey J."/>
            <person name="Wilson R.M."/>
            <person name="Miner T."/>
            <person name="Farmer C."/>
            <person name="Delehaunty K."/>
            <person name="Cordes M."/>
            <person name="Minx P."/>
            <person name="Tomlinson C."/>
            <person name="Chen J."/>
            <person name="Wollam A."/>
            <person name="Pepin K.H."/>
            <person name="Palsikar V.B."/>
            <person name="Zhang X."/>
            <person name="Suruliraj S."/>
            <person name="Perna N.T."/>
            <person name="Plunkett G."/>
            <person name="Warren W."/>
            <person name="Mitreva M."/>
            <person name="Mardis E.R."/>
            <person name="Wilson R.K."/>
        </authorList>
    </citation>
    <scope>NUCLEOTIDE SEQUENCE [LARGE SCALE GENOMIC DNA]</scope>
    <source>
        <strain evidence="1 2">DSM 4568</strain>
    </source>
</reference>